<accession>A0ABS7ZRG7</accession>
<dbReference type="InterPro" id="IPR025991">
    <property type="entry name" value="Chemoreceptor_zinc-bind_dom"/>
</dbReference>
<evidence type="ECO:0000256" key="1">
    <source>
        <dbReference type="ARBA" id="ARBA00004141"/>
    </source>
</evidence>
<dbReference type="PRINTS" id="PR00260">
    <property type="entry name" value="CHEMTRNSDUCR"/>
</dbReference>
<evidence type="ECO:0000256" key="8">
    <source>
        <dbReference type="SAM" id="Phobius"/>
    </source>
</evidence>
<dbReference type="Pfam" id="PF13682">
    <property type="entry name" value="CZB"/>
    <property type="match status" value="1"/>
</dbReference>
<evidence type="ECO:0000256" key="2">
    <source>
        <dbReference type="ARBA" id="ARBA00022692"/>
    </source>
</evidence>
<evidence type="ECO:0000313" key="11">
    <source>
        <dbReference type="Proteomes" id="UP000714380"/>
    </source>
</evidence>
<dbReference type="EMBL" id="JAEDAH010000070">
    <property type="protein sequence ID" value="MCA6064376.1"/>
    <property type="molecule type" value="Genomic_DNA"/>
</dbReference>
<dbReference type="Gene3D" id="1.20.120.30">
    <property type="entry name" value="Aspartate receptor, ligand-binding domain"/>
    <property type="match status" value="1"/>
</dbReference>
<keyword evidence="2 8" id="KW-0812">Transmembrane</keyword>
<reference evidence="10 11" key="1">
    <citation type="submission" date="2020-12" db="EMBL/GenBank/DDBJ databases">
        <title>Novel Thalassolituus-related marine hydrocarbonoclastic bacteria mediated algae-derived hydrocarbons mineralization in twilight zone of the northern South China Sea.</title>
        <authorList>
            <person name="Dong C."/>
        </authorList>
    </citation>
    <scope>NUCLEOTIDE SEQUENCE [LARGE SCALE GENOMIC DNA]</scope>
    <source>
        <strain evidence="10 11">IMCC1826</strain>
    </source>
</reference>
<dbReference type="SMART" id="SM00283">
    <property type="entry name" value="MA"/>
    <property type="match status" value="1"/>
</dbReference>
<dbReference type="SUPFAM" id="SSF58104">
    <property type="entry name" value="Methyl-accepting chemotaxis protein (MCP) signaling domain"/>
    <property type="match status" value="1"/>
</dbReference>
<name>A0ABS7ZRG7_9GAMM</name>
<evidence type="ECO:0000256" key="6">
    <source>
        <dbReference type="ARBA" id="ARBA00029447"/>
    </source>
</evidence>
<keyword evidence="5 7" id="KW-0807">Transducer</keyword>
<comment type="similarity">
    <text evidence="6">Belongs to the methyl-accepting chemotaxis (MCP) protein family.</text>
</comment>
<evidence type="ECO:0000256" key="4">
    <source>
        <dbReference type="ARBA" id="ARBA00023136"/>
    </source>
</evidence>
<feature type="transmembrane region" description="Helical" evidence="8">
    <location>
        <begin position="12"/>
        <end position="30"/>
    </location>
</feature>
<keyword evidence="3 8" id="KW-1133">Transmembrane helix</keyword>
<evidence type="ECO:0000256" key="7">
    <source>
        <dbReference type="PROSITE-ProRule" id="PRU00284"/>
    </source>
</evidence>
<sequence length="500" mass="55322">MLNISFLSSPMFRLVAAMVISASGLIWYAVQSGIFLPAFICVTSLFLLAVVSQLSLKKSDRMAADIHRILAESEQGRLHCRVMVKTDNSRISGIARSTNNLLDLVESYIREVENSFREASENRYYRRPQFKGMHGAFGSSLQQIGGAFHAMEEAFFLRQQQAVESSIDTVKTNSLLKNLGRNQSDLNKVASEMEQVEHISQEGVKLSTDALSEIRHVSGSLETQAGKVKEIRSTASELNTQTEQITSVLTLIDEIAGKTNLLALNAAIEAARAGEAGRGFAVVADEVRALAESTRQATADINSIIGRFRSVSATMESQACDVVEMTDEALKATGVFADSFHQLANIAQKTHEKVNYSLIVSYASLIKVDHMIYIQNGYQAMESGSQSDAWQAVQVDHHGCRFGRWYDTGIGRQHFSHLPTYSAIESVHECVHTSMHGILDHISQADWKRNVRTHNAIQAGFSKLEECSNELVQLIDHLTEEKLRFETASASAEEADIELF</sequence>
<feature type="domain" description="Methyl-accepting transducer" evidence="9">
    <location>
        <begin position="186"/>
        <end position="364"/>
    </location>
</feature>
<gene>
    <name evidence="10" type="ORF">I9W95_12230</name>
</gene>
<comment type="subcellular location">
    <subcellularLocation>
        <location evidence="1">Membrane</location>
        <topology evidence="1">Multi-pass membrane protein</topology>
    </subcellularLocation>
</comment>
<evidence type="ECO:0000259" key="9">
    <source>
        <dbReference type="PROSITE" id="PS50111"/>
    </source>
</evidence>
<proteinExistence type="inferred from homology"/>
<dbReference type="InterPro" id="IPR004089">
    <property type="entry name" value="MCPsignal_dom"/>
</dbReference>
<keyword evidence="4 8" id="KW-0472">Membrane</keyword>
<evidence type="ECO:0000256" key="5">
    <source>
        <dbReference type="ARBA" id="ARBA00023224"/>
    </source>
</evidence>
<dbReference type="Gene3D" id="1.10.287.950">
    <property type="entry name" value="Methyl-accepting chemotaxis protein"/>
    <property type="match status" value="1"/>
</dbReference>
<dbReference type="Pfam" id="PF00015">
    <property type="entry name" value="MCPsignal"/>
    <property type="match status" value="1"/>
</dbReference>
<feature type="transmembrane region" description="Helical" evidence="8">
    <location>
        <begin position="36"/>
        <end position="56"/>
    </location>
</feature>
<keyword evidence="11" id="KW-1185">Reference proteome</keyword>
<dbReference type="PROSITE" id="PS50111">
    <property type="entry name" value="CHEMOTAXIS_TRANSDUC_2"/>
    <property type="match status" value="1"/>
</dbReference>
<evidence type="ECO:0000256" key="3">
    <source>
        <dbReference type="ARBA" id="ARBA00022989"/>
    </source>
</evidence>
<dbReference type="Proteomes" id="UP000714380">
    <property type="component" value="Unassembled WGS sequence"/>
</dbReference>
<organism evidence="10 11">
    <name type="scientific">Thalassolituus marinus</name>
    <dbReference type="NCBI Taxonomy" id="671053"/>
    <lineage>
        <taxon>Bacteria</taxon>
        <taxon>Pseudomonadati</taxon>
        <taxon>Pseudomonadota</taxon>
        <taxon>Gammaproteobacteria</taxon>
        <taxon>Oceanospirillales</taxon>
        <taxon>Oceanospirillaceae</taxon>
        <taxon>Thalassolituus</taxon>
    </lineage>
</organism>
<protein>
    <submittedName>
        <fullName evidence="10">CZB domain-containing protein</fullName>
    </submittedName>
</protein>
<evidence type="ECO:0000313" key="10">
    <source>
        <dbReference type="EMBL" id="MCA6064376.1"/>
    </source>
</evidence>
<dbReference type="PANTHER" id="PTHR32089:SF119">
    <property type="entry name" value="METHYL-ACCEPTING CHEMOTAXIS PROTEIN CTPL"/>
    <property type="match status" value="1"/>
</dbReference>
<comment type="caution">
    <text evidence="10">The sequence shown here is derived from an EMBL/GenBank/DDBJ whole genome shotgun (WGS) entry which is preliminary data.</text>
</comment>
<dbReference type="RefSeq" id="WP_318653614.1">
    <property type="nucleotide sequence ID" value="NZ_JAEDAH010000070.1"/>
</dbReference>
<dbReference type="PANTHER" id="PTHR32089">
    <property type="entry name" value="METHYL-ACCEPTING CHEMOTAXIS PROTEIN MCPB"/>
    <property type="match status" value="1"/>
</dbReference>
<dbReference type="InterPro" id="IPR004090">
    <property type="entry name" value="Chemotax_Me-accpt_rcpt"/>
</dbReference>